<dbReference type="KEGG" id="ksn:43592609"/>
<dbReference type="GeneID" id="43592609"/>
<keyword evidence="2" id="KW-1185">Reference proteome</keyword>
<reference evidence="1" key="1">
    <citation type="submission" date="2017-08" db="EMBL/GenBank/DDBJ databases">
        <authorList>
            <person name="Cuomo C."/>
            <person name="Billmyre B."/>
            <person name="Heitman J."/>
        </authorList>
    </citation>
    <scope>NUCLEOTIDE SEQUENCE</scope>
    <source>
        <strain evidence="1">CBS 12478</strain>
    </source>
</reference>
<proteinExistence type="predicted"/>
<reference evidence="1" key="2">
    <citation type="submission" date="2024-01" db="EMBL/GenBank/DDBJ databases">
        <title>Comparative genomics of Cryptococcus and Kwoniella reveals pathogenesis evolution and contrasting modes of karyotype evolution via chromosome fusion or intercentromeric recombination.</title>
        <authorList>
            <person name="Coelho M.A."/>
            <person name="David-Palma M."/>
            <person name="Shea T."/>
            <person name="Bowers K."/>
            <person name="McGinley-Smith S."/>
            <person name="Mohammad A.W."/>
            <person name="Gnirke A."/>
            <person name="Yurkov A.M."/>
            <person name="Nowrousian M."/>
            <person name="Sun S."/>
            <person name="Cuomo C.A."/>
            <person name="Heitman J."/>
        </authorList>
    </citation>
    <scope>NUCLEOTIDE SEQUENCE</scope>
    <source>
        <strain evidence="1">CBS 12478</strain>
    </source>
</reference>
<sequence length="138" mass="14120">MLKRRTASPPTPAPYLKHVTRAQGAKRATPSAQPRNLQTYNAALANVPAPPVYASSDGSSFITSGVTYATLRDALTASCQAQLDGCRAAARNMGLGGVTTGLSCSTNQYPACTQAIESNPALLDLGLDLGGLGVGVTL</sequence>
<accession>A0A5M6BQZ5</accession>
<dbReference type="RefSeq" id="XP_031857298.1">
    <property type="nucleotide sequence ID" value="XM_032008437.1"/>
</dbReference>
<gene>
    <name evidence="1" type="ORF">CI109_104468</name>
</gene>
<protein>
    <submittedName>
        <fullName evidence="1">Uncharacterized protein</fullName>
    </submittedName>
</protein>
<evidence type="ECO:0000313" key="2">
    <source>
        <dbReference type="Proteomes" id="UP000322225"/>
    </source>
</evidence>
<dbReference type="EMBL" id="CP144058">
    <property type="protein sequence ID" value="WWD19995.1"/>
    <property type="molecule type" value="Genomic_DNA"/>
</dbReference>
<name>A0A5M6BQZ5_9TREE</name>
<organism evidence="1 2">
    <name type="scientific">Kwoniella shandongensis</name>
    <dbReference type="NCBI Taxonomy" id="1734106"/>
    <lineage>
        <taxon>Eukaryota</taxon>
        <taxon>Fungi</taxon>
        <taxon>Dikarya</taxon>
        <taxon>Basidiomycota</taxon>
        <taxon>Agaricomycotina</taxon>
        <taxon>Tremellomycetes</taxon>
        <taxon>Tremellales</taxon>
        <taxon>Cryptococcaceae</taxon>
        <taxon>Kwoniella</taxon>
    </lineage>
</organism>
<evidence type="ECO:0000313" key="1">
    <source>
        <dbReference type="EMBL" id="WWD19995.1"/>
    </source>
</evidence>
<dbReference type="AlphaFoldDB" id="A0A5M6BQZ5"/>
<dbReference type="Proteomes" id="UP000322225">
    <property type="component" value="Chromosome 8"/>
</dbReference>